<evidence type="ECO:0000313" key="2">
    <source>
        <dbReference type="EMBL" id="MCI0126425.1"/>
    </source>
</evidence>
<dbReference type="PIRSF" id="PIRSF033239">
    <property type="entry name" value="ExoD"/>
    <property type="match status" value="1"/>
</dbReference>
<dbReference type="PANTHER" id="PTHR41795">
    <property type="entry name" value="EXOPOLYSACCHARIDE SYNTHESIS PROTEIN"/>
    <property type="match status" value="1"/>
</dbReference>
<organism evidence="2 3">
    <name type="scientific">Paradevosia shaoguanensis</name>
    <dbReference type="NCBI Taxonomy" id="1335043"/>
    <lineage>
        <taxon>Bacteria</taxon>
        <taxon>Pseudomonadati</taxon>
        <taxon>Pseudomonadota</taxon>
        <taxon>Alphaproteobacteria</taxon>
        <taxon>Hyphomicrobiales</taxon>
        <taxon>Devosiaceae</taxon>
        <taxon>Paradevosia</taxon>
    </lineage>
</organism>
<dbReference type="AlphaFoldDB" id="A0AA41QKX5"/>
<dbReference type="PANTHER" id="PTHR41795:SF1">
    <property type="entry name" value="EXOPOLYSACCHARIDE SYNTHESIS PROTEIN"/>
    <property type="match status" value="1"/>
</dbReference>
<keyword evidence="1" id="KW-1133">Transmembrane helix</keyword>
<dbReference type="InterPro" id="IPR010331">
    <property type="entry name" value="ExoD"/>
</dbReference>
<gene>
    <name evidence="2" type="ORF">ML536_06260</name>
</gene>
<keyword evidence="1" id="KW-0812">Transmembrane</keyword>
<name>A0AA41QKX5_9HYPH</name>
<proteinExistence type="predicted"/>
<dbReference type="Pfam" id="PF06055">
    <property type="entry name" value="ExoD"/>
    <property type="match status" value="1"/>
</dbReference>
<accession>A0AA41QKX5</accession>
<dbReference type="EMBL" id="JALAZD010000001">
    <property type="protein sequence ID" value="MCI0126425.1"/>
    <property type="molecule type" value="Genomic_DNA"/>
</dbReference>
<feature type="transmembrane region" description="Helical" evidence="1">
    <location>
        <begin position="189"/>
        <end position="212"/>
    </location>
</feature>
<evidence type="ECO:0000256" key="1">
    <source>
        <dbReference type="SAM" id="Phobius"/>
    </source>
</evidence>
<feature type="transmembrane region" description="Helical" evidence="1">
    <location>
        <begin position="131"/>
        <end position="150"/>
    </location>
</feature>
<keyword evidence="1" id="KW-0472">Membrane</keyword>
<sequence>MSNASSASADLPPDSPLAGIVADVLARLHEVADQPDAKITCNSLIELLGGKSHALAILVFSLLNLLPGPPGYSVVIGLAIMAFSVMMMADRPIRLWSFVGDRRLPLGLMLKLLEFLARFTRVISRFSKARFTWMASRGFLPFVAVFAFLLGGAMLFPIPFTNTLPSLGLAIICVGILNKDGVAMMLGTVIALIGVVLLYVCLWLIFVVGLAVGEAVVDEVDDLLH</sequence>
<protein>
    <submittedName>
        <fullName evidence="2">Exopolysaccharide biosynthesis protein</fullName>
    </submittedName>
</protein>
<keyword evidence="3" id="KW-1185">Reference proteome</keyword>
<reference evidence="2" key="1">
    <citation type="submission" date="2022-03" db="EMBL/GenBank/DDBJ databases">
        <title>The complete genome sequence of a Methyloterrigena soli.</title>
        <authorList>
            <person name="Zi Z."/>
        </authorList>
    </citation>
    <scope>NUCLEOTIDE SEQUENCE</scope>
    <source>
        <strain evidence="2">M48</strain>
    </source>
</reference>
<evidence type="ECO:0000313" key="3">
    <source>
        <dbReference type="Proteomes" id="UP001156140"/>
    </source>
</evidence>
<comment type="caution">
    <text evidence="2">The sequence shown here is derived from an EMBL/GenBank/DDBJ whole genome shotgun (WGS) entry which is preliminary data.</text>
</comment>
<dbReference type="RefSeq" id="WP_035027541.1">
    <property type="nucleotide sequence ID" value="NZ_CP068983.1"/>
</dbReference>
<feature type="transmembrane region" description="Helical" evidence="1">
    <location>
        <begin position="71"/>
        <end position="89"/>
    </location>
</feature>
<dbReference type="Proteomes" id="UP001156140">
    <property type="component" value="Unassembled WGS sequence"/>
</dbReference>